<dbReference type="PANTHER" id="PTHR34229">
    <property type="entry name" value="METAL TRANSPORT PROTEIN HI_1621-RELATED"/>
    <property type="match status" value="1"/>
</dbReference>
<dbReference type="STRING" id="1294263.JCM21531_2998"/>
<comment type="subcellular location">
    <subcellularLocation>
        <location evidence="1">Cell membrane</location>
        <topology evidence="1">Multi-pass membrane protein</topology>
    </subcellularLocation>
</comment>
<keyword evidence="4 7" id="KW-0812">Transmembrane</keyword>
<evidence type="ECO:0000256" key="7">
    <source>
        <dbReference type="SAM" id="Phobius"/>
    </source>
</evidence>
<name>W4V8D6_9FIRM</name>
<dbReference type="Gene3D" id="1.10.1760.20">
    <property type="match status" value="1"/>
</dbReference>
<dbReference type="PANTHER" id="PTHR34229:SF1">
    <property type="entry name" value="METAL TRANSPORT PROTEIN HI_1621-RELATED"/>
    <property type="match status" value="1"/>
</dbReference>
<dbReference type="EMBL" id="BAVR01000038">
    <property type="protein sequence ID" value="GAE89467.1"/>
    <property type="molecule type" value="Genomic_DNA"/>
</dbReference>
<dbReference type="GO" id="GO:0005886">
    <property type="term" value="C:plasma membrane"/>
    <property type="evidence" value="ECO:0007669"/>
    <property type="project" value="UniProtKB-SubCell"/>
</dbReference>
<keyword evidence="5 7" id="KW-1133">Transmembrane helix</keyword>
<proteinExistence type="predicted"/>
<dbReference type="AlphaFoldDB" id="W4V8D6"/>
<reference evidence="8" key="1">
    <citation type="journal article" date="2014" name="Genome Announc.">
        <title>Draft Genome Sequence of Clostridium straminisolvens Strain JCM 21531T, Isolated from a Cellulose-Degrading Bacterial Community.</title>
        <authorList>
            <person name="Yuki M."/>
            <person name="Oshima K."/>
            <person name="Suda W."/>
            <person name="Sakamoto M."/>
            <person name="Kitamura K."/>
            <person name="Iida T."/>
            <person name="Hattori M."/>
            <person name="Ohkuma M."/>
        </authorList>
    </citation>
    <scope>NUCLEOTIDE SEQUENCE [LARGE SCALE GENOMIC DNA]</scope>
    <source>
        <strain evidence="8">JCM 21531</strain>
    </source>
</reference>
<organism evidence="8 9">
    <name type="scientific">Acetivibrio straminisolvens JCM 21531</name>
    <dbReference type="NCBI Taxonomy" id="1294263"/>
    <lineage>
        <taxon>Bacteria</taxon>
        <taxon>Bacillati</taxon>
        <taxon>Bacillota</taxon>
        <taxon>Clostridia</taxon>
        <taxon>Eubacteriales</taxon>
        <taxon>Oscillospiraceae</taxon>
        <taxon>Acetivibrio</taxon>
    </lineage>
</organism>
<keyword evidence="2" id="KW-0813">Transport</keyword>
<sequence>MHMADALISPAVGGTMLAVTAGVAAYSINKVKHEMDEKKIPLMGVMGAFVFAAQMINVSIPGTGSSGHLGGGMLLAILLGLRGISHHGIDFANPGIVFWGWRTPCLWLQCIQFRIFHVLYIISVYLQMAYPKGHKFKENLLEFDDIGCNRTSNGLL</sequence>
<feature type="transmembrane region" description="Helical" evidence="7">
    <location>
        <begin position="40"/>
        <end position="60"/>
    </location>
</feature>
<evidence type="ECO:0000256" key="1">
    <source>
        <dbReference type="ARBA" id="ARBA00004651"/>
    </source>
</evidence>
<evidence type="ECO:0000313" key="8">
    <source>
        <dbReference type="EMBL" id="GAE89467.1"/>
    </source>
</evidence>
<comment type="caution">
    <text evidence="8">The sequence shown here is derived from an EMBL/GenBank/DDBJ whole genome shotgun (WGS) entry which is preliminary data.</text>
</comment>
<accession>W4V8D6</accession>
<evidence type="ECO:0000256" key="3">
    <source>
        <dbReference type="ARBA" id="ARBA00022475"/>
    </source>
</evidence>
<dbReference type="Pfam" id="PF01891">
    <property type="entry name" value="CbiM"/>
    <property type="match status" value="1"/>
</dbReference>
<feature type="transmembrane region" description="Helical" evidence="7">
    <location>
        <begin position="105"/>
        <end position="126"/>
    </location>
</feature>
<feature type="transmembrane region" description="Helical" evidence="7">
    <location>
        <begin position="6"/>
        <end position="28"/>
    </location>
</feature>
<evidence type="ECO:0000256" key="5">
    <source>
        <dbReference type="ARBA" id="ARBA00022989"/>
    </source>
</evidence>
<dbReference type="GO" id="GO:0000041">
    <property type="term" value="P:transition metal ion transport"/>
    <property type="evidence" value="ECO:0007669"/>
    <property type="project" value="InterPro"/>
</dbReference>
<evidence type="ECO:0000256" key="2">
    <source>
        <dbReference type="ARBA" id="ARBA00022448"/>
    </source>
</evidence>
<keyword evidence="9" id="KW-1185">Reference proteome</keyword>
<keyword evidence="3" id="KW-1003">Cell membrane</keyword>
<gene>
    <name evidence="8" type="ORF">JCM21531_2998</name>
</gene>
<protein>
    <submittedName>
        <fullName evidence="8">Substrate-specific component NikM of nickel ECF transporter</fullName>
    </submittedName>
</protein>
<evidence type="ECO:0000256" key="6">
    <source>
        <dbReference type="ARBA" id="ARBA00023136"/>
    </source>
</evidence>
<dbReference type="Proteomes" id="UP000019109">
    <property type="component" value="Unassembled WGS sequence"/>
</dbReference>
<dbReference type="InterPro" id="IPR002751">
    <property type="entry name" value="CbiM/NikMN"/>
</dbReference>
<keyword evidence="6 7" id="KW-0472">Membrane</keyword>
<evidence type="ECO:0000256" key="4">
    <source>
        <dbReference type="ARBA" id="ARBA00022692"/>
    </source>
</evidence>
<evidence type="ECO:0000313" key="9">
    <source>
        <dbReference type="Proteomes" id="UP000019109"/>
    </source>
</evidence>